<accession>A0A2I0LFQ0</accession>
<dbReference type="EMBL" id="PGOL01000019">
    <property type="protein sequence ID" value="PKI79046.1"/>
    <property type="molecule type" value="Genomic_DNA"/>
</dbReference>
<sequence length="129" mass="14322">MQFPLITATSAPATAAPAFGRDHRGSSRLGRERGRERRRVEKLGIKLEWRRATVTSNRGGGYDSDSPATAIDGPDLPDAARGLEWPQPYRRDGGCDHRPKVDALTHDWVSSHLLSLPPEPKHRQEARPP</sequence>
<feature type="region of interest" description="Disordered" evidence="1">
    <location>
        <begin position="1"/>
        <end position="37"/>
    </location>
</feature>
<evidence type="ECO:0000256" key="1">
    <source>
        <dbReference type="SAM" id="MobiDB-lite"/>
    </source>
</evidence>
<protein>
    <submittedName>
        <fullName evidence="2">Uncharacterized protein</fullName>
    </submittedName>
</protein>
<gene>
    <name evidence="2" type="ORF">CRG98_000527</name>
</gene>
<proteinExistence type="predicted"/>
<feature type="region of interest" description="Disordered" evidence="1">
    <location>
        <begin position="54"/>
        <end position="99"/>
    </location>
</feature>
<feature type="compositionally biased region" description="Basic and acidic residues" evidence="1">
    <location>
        <begin position="20"/>
        <end position="37"/>
    </location>
</feature>
<comment type="caution">
    <text evidence="2">The sequence shown here is derived from an EMBL/GenBank/DDBJ whole genome shotgun (WGS) entry which is preliminary data.</text>
</comment>
<feature type="compositionally biased region" description="Low complexity" evidence="1">
    <location>
        <begin position="7"/>
        <end position="18"/>
    </location>
</feature>
<evidence type="ECO:0000313" key="2">
    <source>
        <dbReference type="EMBL" id="PKI79046.1"/>
    </source>
</evidence>
<feature type="compositionally biased region" description="Basic and acidic residues" evidence="1">
    <location>
        <begin position="89"/>
        <end position="99"/>
    </location>
</feature>
<evidence type="ECO:0000313" key="3">
    <source>
        <dbReference type="Proteomes" id="UP000233551"/>
    </source>
</evidence>
<organism evidence="2 3">
    <name type="scientific">Punica granatum</name>
    <name type="common">Pomegranate</name>
    <dbReference type="NCBI Taxonomy" id="22663"/>
    <lineage>
        <taxon>Eukaryota</taxon>
        <taxon>Viridiplantae</taxon>
        <taxon>Streptophyta</taxon>
        <taxon>Embryophyta</taxon>
        <taxon>Tracheophyta</taxon>
        <taxon>Spermatophyta</taxon>
        <taxon>Magnoliopsida</taxon>
        <taxon>eudicotyledons</taxon>
        <taxon>Gunneridae</taxon>
        <taxon>Pentapetalae</taxon>
        <taxon>rosids</taxon>
        <taxon>malvids</taxon>
        <taxon>Myrtales</taxon>
        <taxon>Lythraceae</taxon>
        <taxon>Punica</taxon>
    </lineage>
</organism>
<dbReference type="AlphaFoldDB" id="A0A2I0LFQ0"/>
<keyword evidence="3" id="KW-1185">Reference proteome</keyword>
<reference evidence="2 3" key="1">
    <citation type="submission" date="2017-11" db="EMBL/GenBank/DDBJ databases">
        <title>De-novo sequencing of pomegranate (Punica granatum L.) genome.</title>
        <authorList>
            <person name="Akparov Z."/>
            <person name="Amiraslanov A."/>
            <person name="Hajiyeva S."/>
            <person name="Abbasov M."/>
            <person name="Kaur K."/>
            <person name="Hamwieh A."/>
            <person name="Solovyev V."/>
            <person name="Salamov A."/>
            <person name="Braich B."/>
            <person name="Kosarev P."/>
            <person name="Mahmoud A."/>
            <person name="Hajiyev E."/>
            <person name="Babayeva S."/>
            <person name="Izzatullayeva V."/>
            <person name="Mammadov A."/>
            <person name="Mammadov A."/>
            <person name="Sharifova S."/>
            <person name="Ojaghi J."/>
            <person name="Eynullazada K."/>
            <person name="Bayramov B."/>
            <person name="Abdulazimova A."/>
            <person name="Shahmuradov I."/>
        </authorList>
    </citation>
    <scope>NUCLEOTIDE SEQUENCE [LARGE SCALE GENOMIC DNA]</scope>
    <source>
        <strain evidence="3">cv. AG2017</strain>
        <tissue evidence="2">Leaf</tissue>
    </source>
</reference>
<name>A0A2I0LFQ0_PUNGR</name>
<dbReference type="Proteomes" id="UP000233551">
    <property type="component" value="Unassembled WGS sequence"/>
</dbReference>